<dbReference type="InterPro" id="IPR038695">
    <property type="entry name" value="Saro_0823-like_sf"/>
</dbReference>
<evidence type="ECO:0000313" key="1">
    <source>
        <dbReference type="EMBL" id="TCS64077.1"/>
    </source>
</evidence>
<evidence type="ECO:0000313" key="2">
    <source>
        <dbReference type="Proteomes" id="UP000295304"/>
    </source>
</evidence>
<proteinExistence type="predicted"/>
<dbReference type="Gene3D" id="2.60.120.1140">
    <property type="entry name" value="Protein of unknown function DUF192"/>
    <property type="match status" value="1"/>
</dbReference>
<dbReference type="EMBL" id="SLZW01000002">
    <property type="protein sequence ID" value="TCS64077.1"/>
    <property type="molecule type" value="Genomic_DNA"/>
</dbReference>
<gene>
    <name evidence="1" type="ORF">EDD55_102114</name>
</gene>
<dbReference type="PANTHER" id="PTHR37953">
    <property type="entry name" value="UPF0127 PROTEIN MJ1496"/>
    <property type="match status" value="1"/>
</dbReference>
<accession>A0A4R3JE73</accession>
<sequence>MMNTFLGRRFAVFAALLIVGIFVAQARGAGQKTSVPVVAFPAKTISIASQNGAHAFFIEVASSPLQQQRGLMYRTYLPENRGMLFVFPHEKIVRMWMRNTRIPLDMLFIGKDNKIKRIQAMATPDSDALISSGVKVKTVLEIQGGLARKLGIAPGDTLIDTSYHPQKK</sequence>
<dbReference type="AlphaFoldDB" id="A0A4R3JE73"/>
<dbReference type="RefSeq" id="WP_132938048.1">
    <property type="nucleotide sequence ID" value="NZ_CP119676.1"/>
</dbReference>
<evidence type="ECO:0008006" key="3">
    <source>
        <dbReference type="Google" id="ProtNLM"/>
    </source>
</evidence>
<keyword evidence="2" id="KW-1185">Reference proteome</keyword>
<dbReference type="Proteomes" id="UP000295304">
    <property type="component" value="Unassembled WGS sequence"/>
</dbReference>
<protein>
    <recommendedName>
        <fullName evidence="3">DUF192 domain-containing protein</fullName>
    </recommendedName>
</protein>
<comment type="caution">
    <text evidence="1">The sequence shown here is derived from an EMBL/GenBank/DDBJ whole genome shotgun (WGS) entry which is preliminary data.</text>
</comment>
<organism evidence="1 2">
    <name type="scientific">Varunaivibrio sulfuroxidans</name>
    <dbReference type="NCBI Taxonomy" id="1773489"/>
    <lineage>
        <taxon>Bacteria</taxon>
        <taxon>Pseudomonadati</taxon>
        <taxon>Pseudomonadota</taxon>
        <taxon>Alphaproteobacteria</taxon>
        <taxon>Rhodospirillales</taxon>
        <taxon>Magnetovibrionaceae</taxon>
        <taxon>Varunaivibrio</taxon>
    </lineage>
</organism>
<dbReference type="OrthoDB" id="9808290at2"/>
<dbReference type="Pfam" id="PF02643">
    <property type="entry name" value="DUF192"/>
    <property type="match status" value="1"/>
</dbReference>
<dbReference type="PANTHER" id="PTHR37953:SF1">
    <property type="entry name" value="UPF0127 PROTEIN MJ1496"/>
    <property type="match status" value="1"/>
</dbReference>
<name>A0A4R3JE73_9PROT</name>
<reference evidence="1 2" key="1">
    <citation type="submission" date="2019-03" db="EMBL/GenBank/DDBJ databases">
        <title>Genomic Encyclopedia of Type Strains, Phase IV (KMG-IV): sequencing the most valuable type-strain genomes for metagenomic binning, comparative biology and taxonomic classification.</title>
        <authorList>
            <person name="Goeker M."/>
        </authorList>
    </citation>
    <scope>NUCLEOTIDE SEQUENCE [LARGE SCALE GENOMIC DNA]</scope>
    <source>
        <strain evidence="1 2">DSM 101688</strain>
    </source>
</reference>
<dbReference type="InterPro" id="IPR003795">
    <property type="entry name" value="DUF192"/>
</dbReference>